<reference evidence="2 3" key="1">
    <citation type="submission" date="2024-10" db="EMBL/GenBank/DDBJ databases">
        <title>The Natural Products Discovery Center: Release of the First 8490 Sequenced Strains for Exploring Actinobacteria Biosynthetic Diversity.</title>
        <authorList>
            <person name="Kalkreuter E."/>
            <person name="Kautsar S.A."/>
            <person name="Yang D."/>
            <person name="Bader C.D."/>
            <person name="Teijaro C.N."/>
            <person name="Fluegel L."/>
            <person name="Davis C.M."/>
            <person name="Simpson J.R."/>
            <person name="Lauterbach L."/>
            <person name="Steele A.D."/>
            <person name="Gui C."/>
            <person name="Meng S."/>
            <person name="Li G."/>
            <person name="Viehrig K."/>
            <person name="Ye F."/>
            <person name="Su P."/>
            <person name="Kiefer A.F."/>
            <person name="Nichols A."/>
            <person name="Cepeda A.J."/>
            <person name="Yan W."/>
            <person name="Fan B."/>
            <person name="Jiang Y."/>
            <person name="Adhikari A."/>
            <person name="Zheng C.-J."/>
            <person name="Schuster L."/>
            <person name="Cowan T.M."/>
            <person name="Smanski M.J."/>
            <person name="Chevrette M.G."/>
            <person name="De Carvalho L.P.S."/>
            <person name="Shen B."/>
        </authorList>
    </citation>
    <scope>NUCLEOTIDE SEQUENCE [LARGE SCALE GENOMIC DNA]</scope>
    <source>
        <strain evidence="2 3">NPDC019481</strain>
    </source>
</reference>
<evidence type="ECO:0000313" key="3">
    <source>
        <dbReference type="Proteomes" id="UP001611580"/>
    </source>
</evidence>
<gene>
    <name evidence="2" type="ORF">ACH47X_12290</name>
</gene>
<sequence>MTIALGVLLALGICVHLAGPGAVLAASLPASAGNLGDAIGALAGGHAIDVGGVPAAIVTAAALATVSVAAAVATRSLRPAPAPRAAVPGEPEPAPAP</sequence>
<dbReference type="Proteomes" id="UP001611580">
    <property type="component" value="Unassembled WGS sequence"/>
</dbReference>
<accession>A0ABW7XJI9</accession>
<protein>
    <submittedName>
        <fullName evidence="2">Uncharacterized protein</fullName>
    </submittedName>
</protein>
<evidence type="ECO:0000313" key="2">
    <source>
        <dbReference type="EMBL" id="MFI2487687.1"/>
    </source>
</evidence>
<name>A0ABW7XJI9_9MICO</name>
<keyword evidence="3" id="KW-1185">Reference proteome</keyword>
<evidence type="ECO:0000256" key="1">
    <source>
        <dbReference type="SAM" id="MobiDB-lite"/>
    </source>
</evidence>
<proteinExistence type="predicted"/>
<feature type="region of interest" description="Disordered" evidence="1">
    <location>
        <begin position="78"/>
        <end position="97"/>
    </location>
</feature>
<comment type="caution">
    <text evidence="2">The sequence shown here is derived from an EMBL/GenBank/DDBJ whole genome shotgun (WGS) entry which is preliminary data.</text>
</comment>
<organism evidence="2 3">
    <name type="scientific">Promicromonospora kroppenstedtii</name>
    <dbReference type="NCBI Taxonomy" id="440482"/>
    <lineage>
        <taxon>Bacteria</taxon>
        <taxon>Bacillati</taxon>
        <taxon>Actinomycetota</taxon>
        <taxon>Actinomycetes</taxon>
        <taxon>Micrococcales</taxon>
        <taxon>Promicromonosporaceae</taxon>
        <taxon>Promicromonospora</taxon>
    </lineage>
</organism>
<dbReference type="EMBL" id="JBIRYI010000006">
    <property type="protein sequence ID" value="MFI2487687.1"/>
    <property type="molecule type" value="Genomic_DNA"/>
</dbReference>
<dbReference type="RefSeq" id="WP_397404597.1">
    <property type="nucleotide sequence ID" value="NZ_JBIRYI010000006.1"/>
</dbReference>